<dbReference type="GO" id="GO:0005737">
    <property type="term" value="C:cytoplasm"/>
    <property type="evidence" value="ECO:0007669"/>
    <property type="project" value="TreeGrafter"/>
</dbReference>
<sequence length="283" mass="31727">MASTSEVEQTPVANGTESIPSIELFIKASQIAREEKGPCPISQQWILAFYILAEKKLTELYLTTVNPDVPPDSYLALNVSRRLPVANVTKGPDPRLKTSNAADAPDPADTNDEIEQLMDAFRCPNLALPKDSRDEANAEKAICDLYKNFSLMLKTDNRAPLINSLRKIDNFLGLRPCRYLLSDELTYADCQLMPKLHHVRLAGEFYRGFTIPEELRHLQDYLVGMYTACDAFRTSCPADRDILHLYYDKVPRSLLSSIRAQPTLMDNRRTLLGESGGTGGIPY</sequence>
<feature type="region of interest" description="Disordered" evidence="1">
    <location>
        <begin position="86"/>
        <end position="110"/>
    </location>
</feature>
<dbReference type="PANTHER" id="PTHR43920:SF5">
    <property type="entry name" value="CHLORIDE INTRACELLULAR CHANNEL CLIC"/>
    <property type="match status" value="1"/>
</dbReference>
<organism evidence="2 3">
    <name type="scientific">Macrostomum lignano</name>
    <dbReference type="NCBI Taxonomy" id="282301"/>
    <lineage>
        <taxon>Eukaryota</taxon>
        <taxon>Metazoa</taxon>
        <taxon>Spiralia</taxon>
        <taxon>Lophotrochozoa</taxon>
        <taxon>Platyhelminthes</taxon>
        <taxon>Rhabditophora</taxon>
        <taxon>Macrostomorpha</taxon>
        <taxon>Macrostomida</taxon>
        <taxon>Macrostomidae</taxon>
        <taxon>Macrostomum</taxon>
    </lineage>
</organism>
<dbReference type="GO" id="GO:0016324">
    <property type="term" value="C:apical plasma membrane"/>
    <property type="evidence" value="ECO:0007669"/>
    <property type="project" value="TreeGrafter"/>
</dbReference>
<dbReference type="STRING" id="282301.A0A267GVZ3"/>
<name>A0A267GVZ3_9PLAT</name>
<dbReference type="GO" id="GO:0005254">
    <property type="term" value="F:chloride channel activity"/>
    <property type="evidence" value="ECO:0007669"/>
    <property type="project" value="TreeGrafter"/>
</dbReference>
<dbReference type="PANTHER" id="PTHR43920">
    <property type="entry name" value="CHLORIDE INTRACELLULAR CHANNEL, ISOFORM A"/>
    <property type="match status" value="1"/>
</dbReference>
<dbReference type="SUPFAM" id="SSF47616">
    <property type="entry name" value="GST C-terminal domain-like"/>
    <property type="match status" value="1"/>
</dbReference>
<evidence type="ECO:0000256" key="1">
    <source>
        <dbReference type="SAM" id="MobiDB-lite"/>
    </source>
</evidence>
<protein>
    <recommendedName>
        <fullName evidence="4">Chloride intracellular channel exc-4</fullName>
    </recommendedName>
</protein>
<dbReference type="Proteomes" id="UP000215902">
    <property type="component" value="Unassembled WGS sequence"/>
</dbReference>
<evidence type="ECO:0008006" key="4">
    <source>
        <dbReference type="Google" id="ProtNLM"/>
    </source>
</evidence>
<evidence type="ECO:0000313" key="3">
    <source>
        <dbReference type="Proteomes" id="UP000215902"/>
    </source>
</evidence>
<dbReference type="OrthoDB" id="1935530at2759"/>
<dbReference type="InterPro" id="IPR036282">
    <property type="entry name" value="Glutathione-S-Trfase_C_sf"/>
</dbReference>
<reference evidence="2 3" key="1">
    <citation type="submission" date="2017-06" db="EMBL/GenBank/DDBJ databases">
        <title>A platform for efficient transgenesis in Macrostomum lignano, a flatworm model organism for stem cell research.</title>
        <authorList>
            <person name="Berezikov E."/>
        </authorList>
    </citation>
    <scope>NUCLEOTIDE SEQUENCE [LARGE SCALE GENOMIC DNA]</scope>
    <source>
        <strain evidence="2">DV1</strain>
        <tissue evidence="2">Whole organism</tissue>
    </source>
</reference>
<dbReference type="AlphaFoldDB" id="A0A267GVZ3"/>
<proteinExistence type="predicted"/>
<evidence type="ECO:0000313" key="2">
    <source>
        <dbReference type="EMBL" id="PAA89517.1"/>
    </source>
</evidence>
<dbReference type="EMBL" id="NIVC01000150">
    <property type="protein sequence ID" value="PAA89517.1"/>
    <property type="molecule type" value="Genomic_DNA"/>
</dbReference>
<comment type="caution">
    <text evidence="2">The sequence shown here is derived from an EMBL/GenBank/DDBJ whole genome shotgun (WGS) entry which is preliminary data.</text>
</comment>
<dbReference type="Gene3D" id="3.40.30.10">
    <property type="entry name" value="Glutaredoxin"/>
    <property type="match status" value="1"/>
</dbReference>
<accession>A0A267GVZ3</accession>
<dbReference type="Gene3D" id="1.20.1050.10">
    <property type="match status" value="1"/>
</dbReference>
<gene>
    <name evidence="2" type="ORF">BOX15_Mlig002946g1</name>
</gene>
<dbReference type="Pfam" id="PF13410">
    <property type="entry name" value="GST_C_2"/>
    <property type="match status" value="1"/>
</dbReference>
<keyword evidence="3" id="KW-1185">Reference proteome</keyword>